<name>A0A3Q9UKZ3_9ACTN</name>
<dbReference type="InterPro" id="IPR051309">
    <property type="entry name" value="ABCF_ATPase"/>
</dbReference>
<keyword evidence="1" id="KW-0175">Coiled coil</keyword>
<dbReference type="InterPro" id="IPR017871">
    <property type="entry name" value="ABC_transporter-like_CS"/>
</dbReference>
<keyword evidence="3" id="KW-0547">Nucleotide-binding</keyword>
<accession>A0A3Q9UKZ3</accession>
<dbReference type="GeneID" id="82883574"/>
<dbReference type="SUPFAM" id="SSF52540">
    <property type="entry name" value="P-loop containing nucleoside triphosphate hydrolases"/>
    <property type="match status" value="2"/>
</dbReference>
<dbReference type="GO" id="GO:0005524">
    <property type="term" value="F:ATP binding"/>
    <property type="evidence" value="ECO:0007669"/>
    <property type="project" value="UniProtKB-KW"/>
</dbReference>
<dbReference type="PANTHER" id="PTHR42855:SF1">
    <property type="entry name" value="ABC TRANSPORTER DOMAIN-CONTAINING PROTEIN"/>
    <property type="match status" value="1"/>
</dbReference>
<feature type="region of interest" description="Disordered" evidence="2">
    <location>
        <begin position="509"/>
        <end position="532"/>
    </location>
</feature>
<dbReference type="GO" id="GO:0016887">
    <property type="term" value="F:ATP hydrolysis activity"/>
    <property type="evidence" value="ECO:0007669"/>
    <property type="project" value="InterPro"/>
</dbReference>
<evidence type="ECO:0000313" key="3">
    <source>
        <dbReference type="EMBL" id="AZZ39841.1"/>
    </source>
</evidence>
<proteinExistence type="predicted"/>
<sequence length="603" mass="65851">MAATNLVNAEHVSKTFGTRILLDDLSLGLSRGDVIGVVGRNGDGKSTLLGLLTGSVEPDTGTVTRTGSVSIGVLAQAGQPGPDQTVRDIVVGGQPDHVWASDPQARPIVEQMLADIDLDSLMVDLSGGERRRVMLVALMLAGHDLLVLDEPTNHLDVEAVSWLAEHLKHLQSRGVAMLIVSHDRWFLDEVCNHIWEVHDATVDAYDGGYAAYTLARAERSRQAASNEARRQNLVRKELAWLRRGAPARSSKPKFRIEAANALIADVPDPRDKLELARFSATRLGKDVFDLKDVTLTLPDGRTLLNHLTWSIGPGERIGLVGVNGAGKSTLLNLLDDRLSPTSGRVKRGKTLRIAHLTQEVHELDPGTEAGQERVLESVQRLRQETMLATGEEASATNLLEDFGFTGQRLVTRVGDLSGGERRRLQLLRLLIEEPNVLLLDEPTNDLDIDTLRVVEDYLDGWAGTLIVVSHDRYFLERVCDVTYALMGDGSCVLLPGGVDQYLAARRERRVDSPKSQRVGSAAETATPGPSSAELRQARKDLARLEGQMSKTQRDLDQIHQQMAEVATDFQALNDLQAQAGGLEDRLAELEDAWLSAGELIEGA</sequence>
<dbReference type="PROSITE" id="PS00211">
    <property type="entry name" value="ABC_TRANSPORTER_1"/>
    <property type="match status" value="2"/>
</dbReference>
<dbReference type="Pfam" id="PF00005">
    <property type="entry name" value="ABC_tran"/>
    <property type="match status" value="2"/>
</dbReference>
<dbReference type="FunFam" id="3.40.50.300:FF:000011">
    <property type="entry name" value="Putative ABC transporter ATP-binding component"/>
    <property type="match status" value="1"/>
</dbReference>
<dbReference type="InterPro" id="IPR032781">
    <property type="entry name" value="ABC_tran_Xtn"/>
</dbReference>
<dbReference type="AlphaFoldDB" id="A0A3Q9UKZ3"/>
<dbReference type="CDD" id="cd03221">
    <property type="entry name" value="ABCF_EF-3"/>
    <property type="match status" value="2"/>
</dbReference>
<dbReference type="PANTHER" id="PTHR42855">
    <property type="entry name" value="ABC TRANSPORTER ATP-BINDING SUBUNIT"/>
    <property type="match status" value="1"/>
</dbReference>
<dbReference type="EMBL" id="CP025570">
    <property type="protein sequence ID" value="AZZ39841.1"/>
    <property type="molecule type" value="Genomic_DNA"/>
</dbReference>
<protein>
    <submittedName>
        <fullName evidence="3">ABC transporter ATP-binding protein</fullName>
    </submittedName>
</protein>
<reference evidence="4" key="1">
    <citation type="submission" date="2017-12" db="EMBL/GenBank/DDBJ databases">
        <title>Whole genome sequencing of Acidipropionibacterium jensenii strains JS279 and JS280.</title>
        <authorList>
            <person name="Deptula P."/>
            <person name="Laine P."/>
            <person name="Smolander O.-P."/>
            <person name="Paulin L."/>
            <person name="Auvinen P."/>
            <person name="Varmanen P."/>
        </authorList>
    </citation>
    <scope>NUCLEOTIDE SEQUENCE [LARGE SCALE GENOMIC DNA]</scope>
    <source>
        <strain evidence="4">JS280</strain>
    </source>
</reference>
<dbReference type="SMART" id="SM00382">
    <property type="entry name" value="AAA"/>
    <property type="match status" value="2"/>
</dbReference>
<dbReference type="Pfam" id="PF12848">
    <property type="entry name" value="ABC_tran_Xtn"/>
    <property type="match status" value="1"/>
</dbReference>
<dbReference type="KEGG" id="aji:C0Z10_08850"/>
<feature type="coiled-coil region" evidence="1">
    <location>
        <begin position="534"/>
        <end position="592"/>
    </location>
</feature>
<dbReference type="RefSeq" id="WP_097799125.1">
    <property type="nucleotide sequence ID" value="NZ_CP025570.1"/>
</dbReference>
<gene>
    <name evidence="3" type="ORF">C0Z10_08850</name>
</gene>
<evidence type="ECO:0000313" key="4">
    <source>
        <dbReference type="Proteomes" id="UP000285875"/>
    </source>
</evidence>
<organism evidence="3 4">
    <name type="scientific">Acidipropionibacterium jensenii</name>
    <dbReference type="NCBI Taxonomy" id="1749"/>
    <lineage>
        <taxon>Bacteria</taxon>
        <taxon>Bacillati</taxon>
        <taxon>Actinomycetota</taxon>
        <taxon>Actinomycetes</taxon>
        <taxon>Propionibacteriales</taxon>
        <taxon>Propionibacteriaceae</taxon>
        <taxon>Acidipropionibacterium</taxon>
    </lineage>
</organism>
<dbReference type="InterPro" id="IPR003593">
    <property type="entry name" value="AAA+_ATPase"/>
</dbReference>
<dbReference type="PROSITE" id="PS50893">
    <property type="entry name" value="ABC_TRANSPORTER_2"/>
    <property type="match status" value="2"/>
</dbReference>
<keyword evidence="3" id="KW-0067">ATP-binding</keyword>
<dbReference type="InterPro" id="IPR003439">
    <property type="entry name" value="ABC_transporter-like_ATP-bd"/>
</dbReference>
<dbReference type="Proteomes" id="UP000285875">
    <property type="component" value="Chromosome"/>
</dbReference>
<dbReference type="InterPro" id="IPR027417">
    <property type="entry name" value="P-loop_NTPase"/>
</dbReference>
<dbReference type="Gene3D" id="3.40.50.300">
    <property type="entry name" value="P-loop containing nucleotide triphosphate hydrolases"/>
    <property type="match status" value="2"/>
</dbReference>
<evidence type="ECO:0000256" key="1">
    <source>
        <dbReference type="SAM" id="Coils"/>
    </source>
</evidence>
<evidence type="ECO:0000256" key="2">
    <source>
        <dbReference type="SAM" id="MobiDB-lite"/>
    </source>
</evidence>